<dbReference type="EMBL" id="MW715716">
    <property type="protein sequence ID" value="QZA51942.1"/>
    <property type="molecule type" value="Genomic_DNA"/>
</dbReference>
<dbReference type="AlphaFoldDB" id="A0A8G1CZF7"/>
<accession>A0A8G1CZF7</accession>
<dbReference type="SUPFAM" id="SSF53098">
    <property type="entry name" value="Ribonuclease H-like"/>
    <property type="match status" value="1"/>
</dbReference>
<organism evidence="1">
    <name type="scientific">Paramecium bursaria</name>
    <dbReference type="NCBI Taxonomy" id="74790"/>
    <lineage>
        <taxon>Eukaryota</taxon>
        <taxon>Sar</taxon>
        <taxon>Alveolata</taxon>
        <taxon>Ciliophora</taxon>
        <taxon>Intramacronucleata</taxon>
        <taxon>Oligohymenophorea</taxon>
        <taxon>Peniculida</taxon>
        <taxon>Parameciidae</taxon>
        <taxon>Paramecium</taxon>
    </lineage>
</organism>
<dbReference type="InterPro" id="IPR012337">
    <property type="entry name" value="RNaseH-like_sf"/>
</dbReference>
<dbReference type="GO" id="GO:0003676">
    <property type="term" value="F:nucleic acid binding"/>
    <property type="evidence" value="ECO:0007669"/>
    <property type="project" value="InterPro"/>
</dbReference>
<evidence type="ECO:0000313" key="1">
    <source>
        <dbReference type="EMBL" id="QZA51942.1"/>
    </source>
</evidence>
<gene>
    <name evidence="1" type="primary">piwiD</name>
</gene>
<dbReference type="Gene3D" id="3.30.420.10">
    <property type="entry name" value="Ribonuclease H-like superfamily/Ribonuclease H"/>
    <property type="match status" value="1"/>
</dbReference>
<protein>
    <submittedName>
        <fullName evidence="1">Piwi d</fullName>
    </submittedName>
</protein>
<proteinExistence type="predicted"/>
<dbReference type="InterPro" id="IPR036397">
    <property type="entry name" value="RNaseH_sf"/>
</dbReference>
<sequence>MINVGSNIYKINFTDELYLYESTHGLQFENHMLSPQKLELPQKQISKEQRIDIAFFIIKHALKLLEYQIINENIVINPFEFYIHGNLRGISTMKICKRDTLSIAIDVRKIFFSVDNCYQLIEQLQKQNIDEHNYFKDKYVRTRYTNKHFLCKVKRIIRDAEFIYKGKVLEKYFEDKHRLRSKHDVYLETYDTSSVKNQYLIAELCEIKVEYEEIDASDYCNNLNYWNNILNCSQEFVQFLKQYKLQIEASAQTYPQTYMDPGCLCLANSTVKPLSQIVYPRTQLEFEHYYGEMFTKHQIPFTSNLNIPSIIIVTSRESQQEKDQFNVFLNQFQDHIKSRTYLVPQPIVIDATSLDDIMNDLQQSFYLVVGSSNFISQNINKRNQILEKGFPIQYVQLPIQEQGLNRLFGVIIANNGSASWNIKELDGQFGGYKITSVLGIHFEDQQYKCTLTINKQLNKCISTFGTLQDCFRILLGTFYATQKKLPDLLVIISNLQISIPDFNNLLDEFIQLIIKQGLQNSLNKPAIIAIRTQQNLEERYYTFQEGDTSTNYFRNPGVGLYLINPQKIILFTQRSGQGCSVGTDLFIQGCPEKQLKDLIRFYYNLVFLCFDLNSKTYLPAPYYYAKKIIIINSPQYIKCIQSGQLLYL</sequence>
<reference evidence="1" key="1">
    <citation type="journal article" name="Roy. Soc. Open Sci.">
        <title>Characterization of the RNA-interference pathway as a tool for reverse genetic analysis in the nascent phototrophic endosymbiosis, Paramecium bursaria.</title>
        <authorList>
            <person name="Jenkins B.H."/>
            <person name="Maguire F."/>
            <person name="Leonard G."/>
            <person name="Eaton J.D."/>
            <person name="West S."/>
            <person name="Housden B.E."/>
            <person name="Milner D.S."/>
            <person name="Richards T.A."/>
        </authorList>
    </citation>
    <scope>NUCLEOTIDE SEQUENCE</scope>
    <source>
        <strain evidence="1">186b</strain>
    </source>
</reference>
<name>A0A8G1CZF7_9CILI</name>